<keyword evidence="1" id="KW-1133">Transmembrane helix</keyword>
<protein>
    <submittedName>
        <fullName evidence="2">Uncharacterized protein</fullName>
    </submittedName>
</protein>
<dbReference type="GeneID" id="20082020"/>
<sequence>MDRWTFECCNDKQLLRLSWVGTFTMLIICTWRTPLAYPYKLFAYFTHESFRAATATLTCGQVDAIDIHPEEGSETSFHCGISFLVHVAGYLGSLCLGCLFIASSATDTPRLVCGGAVVLQLVAFTAFSNTRYLRTVHALSLAAALAAGVVAYVVHVSEVTHVAAITETIGPCRLSSYLFSSQGLCMPCFILWMLHATARESIPATFRSVERRMGFPWRSWGLFLRPFWF</sequence>
<evidence type="ECO:0000313" key="2">
    <source>
        <dbReference type="EMBL" id="ETW03543.1"/>
    </source>
</evidence>
<gene>
    <name evidence="2" type="ORF">H310_04970</name>
</gene>
<keyword evidence="1" id="KW-0472">Membrane</keyword>
<feature type="transmembrane region" description="Helical" evidence="1">
    <location>
        <begin position="83"/>
        <end position="102"/>
    </location>
</feature>
<dbReference type="EMBL" id="KI913959">
    <property type="protein sequence ID" value="ETW03543.1"/>
    <property type="molecule type" value="Genomic_DNA"/>
</dbReference>
<feature type="transmembrane region" description="Helical" evidence="1">
    <location>
        <begin position="135"/>
        <end position="154"/>
    </location>
</feature>
<dbReference type="AlphaFoldDB" id="A0A024UD47"/>
<reference evidence="2" key="1">
    <citation type="submission" date="2013-12" db="EMBL/GenBank/DDBJ databases">
        <title>The Genome Sequence of Aphanomyces invadans NJM9701.</title>
        <authorList>
            <consortium name="The Broad Institute Genomics Platform"/>
            <person name="Russ C."/>
            <person name="Tyler B."/>
            <person name="van West P."/>
            <person name="Dieguez-Uribeondo J."/>
            <person name="Young S.K."/>
            <person name="Zeng Q."/>
            <person name="Gargeya S."/>
            <person name="Fitzgerald M."/>
            <person name="Abouelleil A."/>
            <person name="Alvarado L."/>
            <person name="Chapman S.B."/>
            <person name="Gainer-Dewar J."/>
            <person name="Goldberg J."/>
            <person name="Griggs A."/>
            <person name="Gujja S."/>
            <person name="Hansen M."/>
            <person name="Howarth C."/>
            <person name="Imamovic A."/>
            <person name="Ireland A."/>
            <person name="Larimer J."/>
            <person name="McCowan C."/>
            <person name="Murphy C."/>
            <person name="Pearson M."/>
            <person name="Poon T.W."/>
            <person name="Priest M."/>
            <person name="Roberts A."/>
            <person name="Saif S."/>
            <person name="Shea T."/>
            <person name="Sykes S."/>
            <person name="Wortman J."/>
            <person name="Nusbaum C."/>
            <person name="Birren B."/>
        </authorList>
    </citation>
    <scope>NUCLEOTIDE SEQUENCE [LARGE SCALE GENOMIC DNA]</scope>
    <source>
        <strain evidence="2">NJM9701</strain>
    </source>
</reference>
<dbReference type="Pfam" id="PF13398">
    <property type="entry name" value="Peptidase_M50B"/>
    <property type="match status" value="1"/>
</dbReference>
<dbReference type="OrthoDB" id="40823at2759"/>
<dbReference type="InterPro" id="IPR049500">
    <property type="entry name" value="Peptidase_M50B-like"/>
</dbReference>
<dbReference type="STRING" id="157072.A0A024UD47"/>
<keyword evidence="1" id="KW-0812">Transmembrane</keyword>
<dbReference type="VEuPathDB" id="FungiDB:H310_04970"/>
<accession>A0A024UD47</accession>
<dbReference type="RefSeq" id="XP_008867772.1">
    <property type="nucleotide sequence ID" value="XM_008869550.1"/>
</dbReference>
<evidence type="ECO:0000256" key="1">
    <source>
        <dbReference type="SAM" id="Phobius"/>
    </source>
</evidence>
<dbReference type="PANTHER" id="PTHR33979:SF2">
    <property type="entry name" value="PEPTIDASE M50B-LIKE-DOMAIN-CONTAINING PROTEIN"/>
    <property type="match status" value="1"/>
</dbReference>
<dbReference type="PANTHER" id="PTHR33979">
    <property type="entry name" value="OS02G0221600 PROTEIN"/>
    <property type="match status" value="1"/>
</dbReference>
<feature type="transmembrane region" description="Helical" evidence="1">
    <location>
        <begin position="108"/>
        <end position="128"/>
    </location>
</feature>
<name>A0A024UD47_9STRA</name>
<proteinExistence type="predicted"/>
<feature type="transmembrane region" description="Helical" evidence="1">
    <location>
        <begin position="174"/>
        <end position="194"/>
    </location>
</feature>
<organism evidence="2">
    <name type="scientific">Aphanomyces invadans</name>
    <dbReference type="NCBI Taxonomy" id="157072"/>
    <lineage>
        <taxon>Eukaryota</taxon>
        <taxon>Sar</taxon>
        <taxon>Stramenopiles</taxon>
        <taxon>Oomycota</taxon>
        <taxon>Saprolegniomycetes</taxon>
        <taxon>Saprolegniales</taxon>
        <taxon>Verrucalvaceae</taxon>
        <taxon>Aphanomyces</taxon>
    </lineage>
</organism>